<dbReference type="InterPro" id="IPR050749">
    <property type="entry name" value="Glycosyl_Hydrolase_47"/>
</dbReference>
<feature type="signal peptide" evidence="15">
    <location>
        <begin position="1"/>
        <end position="17"/>
    </location>
</feature>
<dbReference type="PANTHER" id="PTHR11742">
    <property type="entry name" value="MANNOSYL-OLIGOSACCHARIDE ALPHA-1,2-MANNOSIDASE-RELATED"/>
    <property type="match status" value="1"/>
</dbReference>
<evidence type="ECO:0000256" key="3">
    <source>
        <dbReference type="ARBA" id="ARBA00007658"/>
    </source>
</evidence>
<evidence type="ECO:0000256" key="4">
    <source>
        <dbReference type="ARBA" id="ARBA00022729"/>
    </source>
</evidence>
<comment type="caution">
    <text evidence="16">The sequence shown here is derived from an EMBL/GenBank/DDBJ whole genome shotgun (WGS) entry which is preliminary data.</text>
</comment>
<dbReference type="InterPro" id="IPR001382">
    <property type="entry name" value="Glyco_hydro_47"/>
</dbReference>
<evidence type="ECO:0000313" key="17">
    <source>
        <dbReference type="Proteomes" id="UP001316803"/>
    </source>
</evidence>
<dbReference type="InterPro" id="IPR036026">
    <property type="entry name" value="Seven-hairpin_glycosidases"/>
</dbReference>
<feature type="binding site" evidence="11">
    <location>
        <position position="593"/>
    </location>
    <ligand>
        <name>Ca(2+)</name>
        <dbReference type="ChEBI" id="CHEBI:29108"/>
    </ligand>
</feature>
<dbReference type="GO" id="GO:0016020">
    <property type="term" value="C:membrane"/>
    <property type="evidence" value="ECO:0007669"/>
    <property type="project" value="InterPro"/>
</dbReference>
<comment type="catalytic activity">
    <reaction evidence="9">
        <text>N(4)-(alpha-D-Man-(1-&gt;2)-alpha-D-Man-(1-&gt;2)-alpha-D-Man-(1-&gt;3)-[alpha-D-Man-(1-&gt;3)-[alpha-D-Man-(1-&gt;2)-alpha-D-Man-(1-&gt;6)]-alpha-D-Man-(1-&gt;6)]-beta-D-Man-(1-&gt;4)-beta-D-GlcNAc-(1-&gt;4)-beta-D-GlcNAc)-L-asparaginyl-[protein] (N-glucan mannose isomer 8A1,2,3B1,3) + 3 H2O = N(4)-(alpha-D-Man-(1-&gt;3)-[alpha-D-Man-(1-&gt;3)-[alpha-D-Man-(1-&gt;6)]-alpha-D-Man-(1-&gt;6)]-beta-D-Man-(1-&gt;4)-beta-D-GlcNAc-(1-&gt;4)-beta-D-GlcNAc)-L-asparaginyl-[protein] (N-glucan mannose isomer 5A1,2) + 3 beta-D-mannose</text>
        <dbReference type="Rhea" id="RHEA:56028"/>
        <dbReference type="Rhea" id="RHEA-COMP:14358"/>
        <dbReference type="Rhea" id="RHEA-COMP:14367"/>
        <dbReference type="ChEBI" id="CHEBI:15377"/>
        <dbReference type="ChEBI" id="CHEBI:28563"/>
        <dbReference type="ChEBI" id="CHEBI:59087"/>
        <dbReference type="ChEBI" id="CHEBI:60628"/>
        <dbReference type="EC" id="3.2.1.113"/>
    </reaction>
</comment>
<evidence type="ECO:0000256" key="15">
    <source>
        <dbReference type="SAM" id="SignalP"/>
    </source>
</evidence>
<evidence type="ECO:0000256" key="2">
    <source>
        <dbReference type="ARBA" id="ARBA00004922"/>
    </source>
</evidence>
<keyword evidence="11" id="KW-0479">Metal-binding</keyword>
<evidence type="ECO:0000256" key="8">
    <source>
        <dbReference type="ARBA" id="ARBA00023295"/>
    </source>
</evidence>
<organism evidence="16 17">
    <name type="scientific">Knufia fluminis</name>
    <dbReference type="NCBI Taxonomy" id="191047"/>
    <lineage>
        <taxon>Eukaryota</taxon>
        <taxon>Fungi</taxon>
        <taxon>Dikarya</taxon>
        <taxon>Ascomycota</taxon>
        <taxon>Pezizomycotina</taxon>
        <taxon>Eurotiomycetes</taxon>
        <taxon>Chaetothyriomycetidae</taxon>
        <taxon>Chaetothyriales</taxon>
        <taxon>Trichomeriaceae</taxon>
        <taxon>Knufia</taxon>
    </lineage>
</organism>
<evidence type="ECO:0000256" key="11">
    <source>
        <dbReference type="PIRSR" id="PIRSR601382-2"/>
    </source>
</evidence>
<keyword evidence="5 13" id="KW-0378">Hydrolase</keyword>
<dbReference type="GO" id="GO:0005975">
    <property type="term" value="P:carbohydrate metabolic process"/>
    <property type="evidence" value="ECO:0007669"/>
    <property type="project" value="InterPro"/>
</dbReference>
<dbReference type="Proteomes" id="UP001316803">
    <property type="component" value="Unassembled WGS sequence"/>
</dbReference>
<accession>A0AAN8EE25</accession>
<dbReference type="GO" id="GO:0004571">
    <property type="term" value="F:mannosyl-oligosaccharide 1,2-alpha-mannosidase activity"/>
    <property type="evidence" value="ECO:0007669"/>
    <property type="project" value="UniProtKB-EC"/>
</dbReference>
<evidence type="ECO:0000256" key="1">
    <source>
        <dbReference type="ARBA" id="ARBA00001913"/>
    </source>
</evidence>
<evidence type="ECO:0000256" key="14">
    <source>
        <dbReference type="SAM" id="MobiDB-lite"/>
    </source>
</evidence>
<comment type="pathway">
    <text evidence="2">Protein modification; protein glycosylation.</text>
</comment>
<evidence type="ECO:0000256" key="7">
    <source>
        <dbReference type="ARBA" id="ARBA00023180"/>
    </source>
</evidence>
<gene>
    <name evidence="16" type="ORF">OHC33_005911</name>
</gene>
<dbReference type="SUPFAM" id="SSF48225">
    <property type="entry name" value="Seven-hairpin glycosidases"/>
    <property type="match status" value="1"/>
</dbReference>
<dbReference type="InterPro" id="IPR012341">
    <property type="entry name" value="6hp_glycosidase-like_sf"/>
</dbReference>
<dbReference type="Gene3D" id="1.50.10.10">
    <property type="match status" value="1"/>
</dbReference>
<reference evidence="16 17" key="1">
    <citation type="submission" date="2022-12" db="EMBL/GenBank/DDBJ databases">
        <title>Genomic features and morphological characterization of a novel Knufia sp. strain isolated from spacecraft assembly facility.</title>
        <authorList>
            <person name="Teixeira M."/>
            <person name="Chander A.M."/>
            <person name="Stajich J.E."/>
            <person name="Venkateswaran K."/>
        </authorList>
    </citation>
    <scope>NUCLEOTIDE SEQUENCE [LARGE SCALE GENOMIC DNA]</scope>
    <source>
        <strain evidence="16 17">FJI-L2-BK-P2</strain>
    </source>
</reference>
<evidence type="ECO:0000256" key="6">
    <source>
        <dbReference type="ARBA" id="ARBA00023157"/>
    </source>
</evidence>
<evidence type="ECO:0000313" key="16">
    <source>
        <dbReference type="EMBL" id="KAK5953343.1"/>
    </source>
</evidence>
<proteinExistence type="inferred from homology"/>
<dbReference type="AlphaFoldDB" id="A0AAN8EE25"/>
<name>A0AAN8EE25_9EURO</name>
<sequence length="609" mass="68021">MRKTTLLIWIVTTVISAHPTGTWTDAHTYPASWTEHKTRPSWPAPTNSTVYPSPSVSEPPPQTSNTFLGCRPVPSESRYYGLSSATIQTSTPTCPQVQATPSGDPSRADAVKQAYVRSWDQYAQYCFGHDSLFVTNKTCVDDFGGWGVTIVDSLDTAIIMNLTDIVESQLSHIASIDFTYSNGKQPVSAFETTIRYLGGLLSAYDLLTSDYTGIYDQAQVETLLHQAIILADQLGPRFNTPTGLPAEQLHWGNKSFPTDSFVNDINNQTYNSSNLAVCGTFILEYYRLSDLSGDPTYRAYADRATQYLVNFDREYSPIFPNLPGGQLDLDTGDYLTYDFGWRAGVDSFFEYLIKVPIYDTSADPQYLNFWYNLVQSSQANIALSPYNAPDLTYLTQADVCGSKEFSMDDYACFAGGNILLGAKAASYLSLPSSASSFSDLALRVTESCYHLYNTTVSGLGPNQWAWFDAPGHTYNQSWTNNATYQASQQSRSYFILETQYDSYPESIESIWYALRLTGDQMYADWNWQIFNSIQASMDAAQGIVYAGIMDVDQPATLFEPELPSFYFAEVLKYLYLSFTDANMISLDEWVFNTEAHPFRIGGGCVRDSK</sequence>
<comment type="catalytic activity">
    <reaction evidence="10">
        <text>N(4)-(alpha-D-Man-(1-&gt;2)-alpha-D-Man-(1-&gt;2)-alpha-D-Man-(1-&gt;3)-[alpha-D-Man-(1-&gt;2)-alpha-D-Man-(1-&gt;3)-[alpha-D-Man-(1-&gt;2)-alpha-D-Man-(1-&gt;6)]-alpha-D-Man-(1-&gt;6)]-beta-D-Man-(1-&gt;4)-beta-D-GlcNAc-(1-&gt;4)-beta-D-GlcNAc)-L-asparaginyl-[protein] (N-glucan mannose isomer 9A1,2,3B1,2,3) + 4 H2O = N(4)-(alpha-D-Man-(1-&gt;3)-[alpha-D-Man-(1-&gt;3)-[alpha-D-Man-(1-&gt;6)]-alpha-D-Man-(1-&gt;6)]-beta-D-Man-(1-&gt;4)-beta-D-GlcNAc-(1-&gt;4)-beta-D-GlcNAc)-L-asparaginyl-[protein] (N-glucan mannose isomer 5A1,2) + 4 beta-D-mannose</text>
        <dbReference type="Rhea" id="RHEA:56008"/>
        <dbReference type="Rhea" id="RHEA-COMP:14356"/>
        <dbReference type="Rhea" id="RHEA-COMP:14367"/>
        <dbReference type="ChEBI" id="CHEBI:15377"/>
        <dbReference type="ChEBI" id="CHEBI:28563"/>
        <dbReference type="ChEBI" id="CHEBI:59087"/>
        <dbReference type="ChEBI" id="CHEBI:139493"/>
        <dbReference type="EC" id="3.2.1.113"/>
    </reaction>
</comment>
<dbReference type="PRINTS" id="PR00747">
    <property type="entry name" value="GLYHDRLASE47"/>
</dbReference>
<feature type="region of interest" description="Disordered" evidence="14">
    <location>
        <begin position="34"/>
        <end position="65"/>
    </location>
</feature>
<keyword evidence="8 13" id="KW-0326">Glycosidase</keyword>
<feature type="disulfide bond" evidence="12">
    <location>
        <begin position="412"/>
        <end position="448"/>
    </location>
</feature>
<evidence type="ECO:0000256" key="13">
    <source>
        <dbReference type="RuleBase" id="RU361193"/>
    </source>
</evidence>
<dbReference type="EC" id="3.2.1.-" evidence="13"/>
<keyword evidence="11" id="KW-0106">Calcium</keyword>
<keyword evidence="6 12" id="KW-1015">Disulfide bond</keyword>
<evidence type="ECO:0000256" key="12">
    <source>
        <dbReference type="PIRSR" id="PIRSR601382-3"/>
    </source>
</evidence>
<dbReference type="GO" id="GO:0036503">
    <property type="term" value="P:ERAD pathway"/>
    <property type="evidence" value="ECO:0007669"/>
    <property type="project" value="UniProtKB-ARBA"/>
</dbReference>
<evidence type="ECO:0000256" key="10">
    <source>
        <dbReference type="ARBA" id="ARBA00048605"/>
    </source>
</evidence>
<dbReference type="Pfam" id="PF01532">
    <property type="entry name" value="Glyco_hydro_47"/>
    <property type="match status" value="1"/>
</dbReference>
<evidence type="ECO:0000256" key="9">
    <source>
        <dbReference type="ARBA" id="ARBA00047669"/>
    </source>
</evidence>
<dbReference type="GO" id="GO:0005783">
    <property type="term" value="C:endoplasmic reticulum"/>
    <property type="evidence" value="ECO:0007669"/>
    <property type="project" value="TreeGrafter"/>
</dbReference>
<keyword evidence="4 15" id="KW-0732">Signal</keyword>
<comment type="cofactor">
    <cofactor evidence="1 11">
        <name>Ca(2+)</name>
        <dbReference type="ChEBI" id="CHEBI:29108"/>
    </cofactor>
</comment>
<feature type="chain" id="PRO_5042973896" description="alpha-1,2-Mannosidase" evidence="15">
    <location>
        <begin position="18"/>
        <end position="609"/>
    </location>
</feature>
<keyword evidence="17" id="KW-1185">Reference proteome</keyword>
<comment type="similarity">
    <text evidence="3 13">Belongs to the glycosyl hydrolase 47 family.</text>
</comment>
<evidence type="ECO:0000256" key="5">
    <source>
        <dbReference type="ARBA" id="ARBA00022801"/>
    </source>
</evidence>
<keyword evidence="7" id="KW-0325">Glycoprotein</keyword>
<protein>
    <recommendedName>
        <fullName evidence="13">alpha-1,2-Mannosidase</fullName>
        <ecNumber evidence="13">3.2.1.-</ecNumber>
    </recommendedName>
</protein>
<dbReference type="PANTHER" id="PTHR11742:SF101">
    <property type="entry name" value="MANNOSYL-OLIGOSACCHARIDE ALPHA-1,2-MANNOSIDASE 1B"/>
    <property type="match status" value="1"/>
</dbReference>
<dbReference type="EMBL" id="JAKLMC020000012">
    <property type="protein sequence ID" value="KAK5953343.1"/>
    <property type="molecule type" value="Genomic_DNA"/>
</dbReference>
<dbReference type="GO" id="GO:0005509">
    <property type="term" value="F:calcium ion binding"/>
    <property type="evidence" value="ECO:0007669"/>
    <property type="project" value="InterPro"/>
</dbReference>